<dbReference type="EMBL" id="CP087164">
    <property type="protein sequence ID" value="UGS37134.1"/>
    <property type="molecule type" value="Genomic_DNA"/>
</dbReference>
<feature type="signal peptide" evidence="1">
    <location>
        <begin position="1"/>
        <end position="30"/>
    </location>
</feature>
<sequence length="174" mass="19338">MHVAHAVRHAALTVAVAAVAVLGGAASASAQDLGPGGRAYACWQTFASYGPMGQLSGFNRAQRGVLHLYATETLVYEVSNAAGFLPKGYARTGRWSWDGRELRFTSGPYHQRRAGWDLAGTYHPDGVRMPHDRRRGRRYQIVLRSIMRHPADDAPPRHEGRDFIITYWYCRAQG</sequence>
<keyword evidence="3" id="KW-1185">Reference proteome</keyword>
<evidence type="ECO:0000256" key="1">
    <source>
        <dbReference type="SAM" id="SignalP"/>
    </source>
</evidence>
<gene>
    <name evidence="2" type="ORF">DSM104329_03548</name>
</gene>
<accession>A0A9E6XZ35</accession>
<name>A0A9E6XZ35_9ACTN</name>
<dbReference type="RefSeq" id="WP_259311197.1">
    <property type="nucleotide sequence ID" value="NZ_CP087164.1"/>
</dbReference>
<feature type="chain" id="PRO_5038943763" evidence="1">
    <location>
        <begin position="31"/>
        <end position="174"/>
    </location>
</feature>
<dbReference type="AlphaFoldDB" id="A0A9E6XZ35"/>
<evidence type="ECO:0000313" key="3">
    <source>
        <dbReference type="Proteomes" id="UP001162834"/>
    </source>
</evidence>
<dbReference type="Proteomes" id="UP001162834">
    <property type="component" value="Chromosome"/>
</dbReference>
<evidence type="ECO:0000313" key="2">
    <source>
        <dbReference type="EMBL" id="UGS37134.1"/>
    </source>
</evidence>
<organism evidence="2 3">
    <name type="scientific">Capillimicrobium parvum</name>
    <dbReference type="NCBI Taxonomy" id="2884022"/>
    <lineage>
        <taxon>Bacteria</taxon>
        <taxon>Bacillati</taxon>
        <taxon>Actinomycetota</taxon>
        <taxon>Thermoleophilia</taxon>
        <taxon>Solirubrobacterales</taxon>
        <taxon>Capillimicrobiaceae</taxon>
        <taxon>Capillimicrobium</taxon>
    </lineage>
</organism>
<keyword evidence="1" id="KW-0732">Signal</keyword>
<protein>
    <submittedName>
        <fullName evidence="2">Uncharacterized protein</fullName>
    </submittedName>
</protein>
<dbReference type="KEGG" id="sbae:DSM104329_03548"/>
<reference evidence="2" key="1">
    <citation type="journal article" date="2022" name="Int. J. Syst. Evol. Microbiol.">
        <title>Pseudomonas aegrilactucae sp. nov. and Pseudomonas morbosilactucae sp. nov., pathogens causing bacterial rot of lettuce in Japan.</title>
        <authorList>
            <person name="Sawada H."/>
            <person name="Fujikawa T."/>
            <person name="Satou M."/>
        </authorList>
    </citation>
    <scope>NUCLEOTIDE SEQUENCE</scope>
    <source>
        <strain evidence="2">0166_1</strain>
    </source>
</reference>
<proteinExistence type="predicted"/>